<keyword evidence="7" id="KW-1185">Reference proteome</keyword>
<evidence type="ECO:0000256" key="1">
    <source>
        <dbReference type="ARBA" id="ARBA00004496"/>
    </source>
</evidence>
<comment type="subcellular location">
    <subcellularLocation>
        <location evidence="1">Cytoplasm</location>
    </subcellularLocation>
</comment>
<keyword evidence="4" id="KW-0963">Cytoplasm</keyword>
<dbReference type="InterPro" id="IPR053924">
    <property type="entry name" value="RecX_HTH_2nd"/>
</dbReference>
<comment type="similarity">
    <text evidence="2">Belongs to the RecX family.</text>
</comment>
<dbReference type="OrthoDB" id="7432442at2"/>
<proteinExistence type="inferred from homology"/>
<organism evidence="6 7">
    <name type="scientific">Sphingomonas pokkalii</name>
    <dbReference type="NCBI Taxonomy" id="2175090"/>
    <lineage>
        <taxon>Bacteria</taxon>
        <taxon>Pseudomonadati</taxon>
        <taxon>Pseudomonadota</taxon>
        <taxon>Alphaproteobacteria</taxon>
        <taxon>Sphingomonadales</taxon>
        <taxon>Sphingomonadaceae</taxon>
        <taxon>Sphingomonas</taxon>
    </lineage>
</organism>
<dbReference type="GO" id="GO:0005737">
    <property type="term" value="C:cytoplasm"/>
    <property type="evidence" value="ECO:0007669"/>
    <property type="project" value="UniProtKB-SubCell"/>
</dbReference>
<name>A0A2U0SFD9_9SPHN</name>
<sequence>MPQSPRAKPPLDTASLEGLALRYVERFATSRGKLAAYLDRKVRERGWGGEAAPDPAGIAERMAERGYVDDRMFAEARMRSMARKGLGPRRVGMALRHDGIAAEDAEELAEAIAADAVASAIAFSRRRRFGPYAKEPADRELQRKQLSAFLRAGHAPQIALRILDMAPGEDPAWLFEVGQA</sequence>
<evidence type="ECO:0000256" key="3">
    <source>
        <dbReference type="ARBA" id="ARBA00018111"/>
    </source>
</evidence>
<evidence type="ECO:0000256" key="4">
    <source>
        <dbReference type="ARBA" id="ARBA00022490"/>
    </source>
</evidence>
<evidence type="ECO:0000313" key="6">
    <source>
        <dbReference type="EMBL" id="PVX30069.1"/>
    </source>
</evidence>
<feature type="domain" description="RecX second three-helical" evidence="5">
    <location>
        <begin position="69"/>
        <end position="107"/>
    </location>
</feature>
<evidence type="ECO:0000256" key="2">
    <source>
        <dbReference type="ARBA" id="ARBA00009695"/>
    </source>
</evidence>
<accession>A0A2U0SFD9</accession>
<evidence type="ECO:0000259" key="5">
    <source>
        <dbReference type="Pfam" id="PF02631"/>
    </source>
</evidence>
<gene>
    <name evidence="6" type="ORF">DD559_12625</name>
</gene>
<dbReference type="InterPro" id="IPR036388">
    <property type="entry name" value="WH-like_DNA-bd_sf"/>
</dbReference>
<reference evidence="6 7" key="1">
    <citation type="submission" date="2018-05" db="EMBL/GenBank/DDBJ databases">
        <title>Description of Sphingomonas pokkalii sp nov, isolated from the rhizosphere of saline tolerant pokkali rice and its draft genome analysis.</title>
        <authorList>
            <person name="Menon R."/>
            <person name="Kumari S."/>
            <person name="Rameshkumar N."/>
        </authorList>
    </citation>
    <scope>NUCLEOTIDE SEQUENCE [LARGE SCALE GENOMIC DNA]</scope>
    <source>
        <strain evidence="6 7">L3B27</strain>
    </source>
</reference>
<dbReference type="AlphaFoldDB" id="A0A2U0SFD9"/>
<comment type="caution">
    <text evidence="6">The sequence shown here is derived from an EMBL/GenBank/DDBJ whole genome shotgun (WGS) entry which is preliminary data.</text>
</comment>
<dbReference type="RefSeq" id="WP_116469486.1">
    <property type="nucleotide sequence ID" value="NZ_QENQ01000001.1"/>
</dbReference>
<evidence type="ECO:0000313" key="7">
    <source>
        <dbReference type="Proteomes" id="UP000245890"/>
    </source>
</evidence>
<protein>
    <recommendedName>
        <fullName evidence="3">Regulatory protein RecX</fullName>
    </recommendedName>
</protein>
<dbReference type="Pfam" id="PF02631">
    <property type="entry name" value="RecX_HTH2"/>
    <property type="match status" value="1"/>
</dbReference>
<dbReference type="Gene3D" id="1.10.10.10">
    <property type="entry name" value="Winged helix-like DNA-binding domain superfamily/Winged helix DNA-binding domain"/>
    <property type="match status" value="1"/>
</dbReference>
<dbReference type="EMBL" id="QENQ01000001">
    <property type="protein sequence ID" value="PVX30069.1"/>
    <property type="molecule type" value="Genomic_DNA"/>
</dbReference>
<dbReference type="Proteomes" id="UP000245890">
    <property type="component" value="Unassembled WGS sequence"/>
</dbReference>